<dbReference type="Proteomes" id="UP000316095">
    <property type="component" value="Unassembled WGS sequence"/>
</dbReference>
<dbReference type="OrthoDB" id="265387at2"/>
<dbReference type="EMBL" id="SJPG01000001">
    <property type="protein sequence ID" value="TWT62270.1"/>
    <property type="molecule type" value="Genomic_DNA"/>
</dbReference>
<dbReference type="RefSeq" id="WP_146504150.1">
    <property type="nucleotide sequence ID" value="NZ_SJPG01000001.1"/>
</dbReference>
<evidence type="ECO:0000313" key="1">
    <source>
        <dbReference type="EMBL" id="TWT62270.1"/>
    </source>
</evidence>
<dbReference type="AlphaFoldDB" id="A0A5C5XH11"/>
<protein>
    <submittedName>
        <fullName evidence="1">Uncharacterized protein</fullName>
    </submittedName>
</protein>
<comment type="caution">
    <text evidence="1">The sequence shown here is derived from an EMBL/GenBank/DDBJ whole genome shotgun (WGS) entry which is preliminary data.</text>
</comment>
<accession>A0A5C5XH11</accession>
<organism evidence="1 2">
    <name type="scientific">Rubinisphaera italica</name>
    <dbReference type="NCBI Taxonomy" id="2527969"/>
    <lineage>
        <taxon>Bacteria</taxon>
        <taxon>Pseudomonadati</taxon>
        <taxon>Planctomycetota</taxon>
        <taxon>Planctomycetia</taxon>
        <taxon>Planctomycetales</taxon>
        <taxon>Planctomycetaceae</taxon>
        <taxon>Rubinisphaera</taxon>
    </lineage>
</organism>
<proteinExistence type="predicted"/>
<name>A0A5C5XH11_9PLAN</name>
<reference evidence="1 2" key="1">
    <citation type="submission" date="2019-02" db="EMBL/GenBank/DDBJ databases">
        <title>Deep-cultivation of Planctomycetes and their phenomic and genomic characterization uncovers novel biology.</title>
        <authorList>
            <person name="Wiegand S."/>
            <person name="Jogler M."/>
            <person name="Boedeker C."/>
            <person name="Pinto D."/>
            <person name="Vollmers J."/>
            <person name="Rivas-Marin E."/>
            <person name="Kohn T."/>
            <person name="Peeters S.H."/>
            <person name="Heuer A."/>
            <person name="Rast P."/>
            <person name="Oberbeckmann S."/>
            <person name="Bunk B."/>
            <person name="Jeske O."/>
            <person name="Meyerdierks A."/>
            <person name="Storesund J.E."/>
            <person name="Kallscheuer N."/>
            <person name="Luecker S."/>
            <person name="Lage O.M."/>
            <person name="Pohl T."/>
            <person name="Merkel B.J."/>
            <person name="Hornburger P."/>
            <person name="Mueller R.-W."/>
            <person name="Bruemmer F."/>
            <person name="Labrenz M."/>
            <person name="Spormann A.M."/>
            <person name="Op Den Camp H."/>
            <person name="Overmann J."/>
            <person name="Amann R."/>
            <person name="Jetten M.S.M."/>
            <person name="Mascher T."/>
            <person name="Medema M.H."/>
            <person name="Devos D.P."/>
            <person name="Kaster A.-K."/>
            <person name="Ovreas L."/>
            <person name="Rohde M."/>
            <person name="Galperin M.Y."/>
            <person name="Jogler C."/>
        </authorList>
    </citation>
    <scope>NUCLEOTIDE SEQUENCE [LARGE SCALE GENOMIC DNA]</scope>
    <source>
        <strain evidence="1 2">Pan54</strain>
    </source>
</reference>
<gene>
    <name evidence="1" type="ORF">Pan54_30110</name>
</gene>
<keyword evidence="2" id="KW-1185">Reference proteome</keyword>
<sequence>MRYSIPIFLHILLLTTIASTSYADEKPLRLTWEKNILQIHGDSIPGGVIEIWYLEAYCRPGSTDRDWHQTVIPHETVLISSNDDGAQLQLKCNLEDGVEVVHTIKSSSDEVTFQVKAHNPTEKVSQAHWAQPCMRVGGFTGCDDPAEKYAYIQKSFVFLDGKLAMMPTTPWSTTARYIPGQVWAAPGVDRNDVNPRPLNTEIPSNGLIGCFSKDDSMILAMAWEPYQELFQGVIRCLHSDFRIGGLKPGETKMIHGKVYLLPNDIEGLLKRYQKDFSNQ</sequence>
<evidence type="ECO:0000313" key="2">
    <source>
        <dbReference type="Proteomes" id="UP000316095"/>
    </source>
</evidence>